<reference evidence="2" key="1">
    <citation type="journal article" date="2013" name="Proc. Natl. Acad. Sci. U.S.A.">
        <title>Improving the coverage of the cyanobacterial phylum using diversity-driven genome sequencing.</title>
        <authorList>
            <person name="Shih P.M."/>
            <person name="Wu D."/>
            <person name="Latifi A."/>
            <person name="Axen S.D."/>
            <person name="Fewer D.P."/>
            <person name="Talla E."/>
            <person name="Calteau A."/>
            <person name="Cai F."/>
            <person name="Tandeau de Marsac N."/>
            <person name="Rippka R."/>
            <person name="Herdman M."/>
            <person name="Sivonen K."/>
            <person name="Coursin T."/>
            <person name="Laurent T."/>
            <person name="Goodwin L."/>
            <person name="Nolan M."/>
            <person name="Davenport K.W."/>
            <person name="Han C.S."/>
            <person name="Rubin E.M."/>
            <person name="Eisen J.A."/>
            <person name="Woyke T."/>
            <person name="Gugger M."/>
            <person name="Kerfeld C.A."/>
        </authorList>
    </citation>
    <scope>NUCLEOTIDE SEQUENCE [LARGE SCALE GENOMIC DNA]</scope>
    <source>
        <strain evidence="2">ATCC 29371 / PCC 7437</strain>
    </source>
</reference>
<dbReference type="HOGENOM" id="CLU_055726_0_0_3"/>
<sequence>MFTIDKQLTKNFNMYLTYFDSNSWLIEFENKRILLDPWLVDHLVFGNLPWLFKGKKNQSYPIPENIDLILLSQGLEDHAHPPTLKQLDRNIPVVASPNAAKVVKELGYTQITTLTHGEAFNLENRIEIKALPGSPIGPTLVENAYIIKGLETHQSIYYEPHGYHSKSLQELASIDVIITPIISLKLPLVGAVIKGQESALKACQWLQPQYILSTAAGGDVSFEGLLISLIDEEGSVEKFQSLLEEKNLSTQAINPQSGRTLELKLNRRQPIVNN</sequence>
<organism evidence="1 2">
    <name type="scientific">Stanieria cyanosphaera (strain ATCC 29371 / PCC 7437)</name>
    <dbReference type="NCBI Taxonomy" id="111780"/>
    <lineage>
        <taxon>Bacteria</taxon>
        <taxon>Bacillati</taxon>
        <taxon>Cyanobacteriota</taxon>
        <taxon>Cyanophyceae</taxon>
        <taxon>Pleurocapsales</taxon>
        <taxon>Dermocarpellaceae</taxon>
        <taxon>Stanieria</taxon>
    </lineage>
</organism>
<accession>K9XY06</accession>
<protein>
    <recommendedName>
        <fullName evidence="3">MBL fold metallo-hydrolase</fullName>
    </recommendedName>
</protein>
<dbReference type="EMBL" id="CP003653">
    <property type="protein sequence ID" value="AFZ37413.1"/>
    <property type="molecule type" value="Genomic_DNA"/>
</dbReference>
<evidence type="ECO:0000313" key="2">
    <source>
        <dbReference type="Proteomes" id="UP000010473"/>
    </source>
</evidence>
<dbReference type="STRING" id="111780.Sta7437_3931"/>
<dbReference type="Gene3D" id="3.60.15.10">
    <property type="entry name" value="Ribonuclease Z/Hydroxyacylglutathione hydrolase-like"/>
    <property type="match status" value="1"/>
</dbReference>
<evidence type="ECO:0008006" key="3">
    <source>
        <dbReference type="Google" id="ProtNLM"/>
    </source>
</evidence>
<dbReference type="AlphaFoldDB" id="K9XY06"/>
<dbReference type="Proteomes" id="UP000010473">
    <property type="component" value="Chromosome"/>
</dbReference>
<dbReference type="SUPFAM" id="SSF56281">
    <property type="entry name" value="Metallo-hydrolase/oxidoreductase"/>
    <property type="match status" value="1"/>
</dbReference>
<dbReference type="KEGG" id="scs:Sta7437_3931"/>
<evidence type="ECO:0000313" key="1">
    <source>
        <dbReference type="EMBL" id="AFZ37413.1"/>
    </source>
</evidence>
<dbReference type="PATRIC" id="fig|111780.3.peg.4079"/>
<gene>
    <name evidence="1" type="ordered locus">Sta7437_3931</name>
</gene>
<dbReference type="PANTHER" id="PTHR36142:SF2">
    <property type="entry name" value="METALLO-HYDROLASE_OXIDOREDUCTASE SUPERFAMILY PROTEIN"/>
    <property type="match status" value="1"/>
</dbReference>
<dbReference type="PANTHER" id="PTHR36142">
    <property type="entry name" value="METALLO-HYDROLASE/OXIDOREDUCTASE SUPERFAMILY PROTEIN"/>
    <property type="match status" value="1"/>
</dbReference>
<keyword evidence="2" id="KW-1185">Reference proteome</keyword>
<proteinExistence type="predicted"/>
<dbReference type="InterPro" id="IPR036866">
    <property type="entry name" value="RibonucZ/Hydroxyglut_hydro"/>
</dbReference>
<name>K9XY06_STAC7</name>
<dbReference type="eggNOG" id="COG2220">
    <property type="taxonomic scope" value="Bacteria"/>
</dbReference>
<dbReference type="Pfam" id="PF13483">
    <property type="entry name" value="Lactamase_B_3"/>
    <property type="match status" value="1"/>
</dbReference>